<dbReference type="InterPro" id="IPR039763">
    <property type="entry name" value="ARMT1"/>
</dbReference>
<evidence type="ECO:0000256" key="5">
    <source>
        <dbReference type="ARBA" id="ARBA00022723"/>
    </source>
</evidence>
<proteinExistence type="inferred from homology"/>
<dbReference type="SUPFAM" id="SSF111321">
    <property type="entry name" value="AF1104-like"/>
    <property type="match status" value="1"/>
</dbReference>
<keyword evidence="4" id="KW-0533">Nickel</keyword>
<accession>A0ABR1E2G0</accession>
<comment type="domain">
    <text evidence="10">Subfamily III proteins have a conserved RTxK motif about 40-50 residues from the C-terminus; the threonine may be replaced by serine or cysteine.</text>
</comment>
<keyword evidence="7 10" id="KW-0464">Manganese</keyword>
<evidence type="ECO:0000256" key="9">
    <source>
        <dbReference type="ARBA" id="ARBA00048809"/>
    </source>
</evidence>
<reference evidence="12 13" key="1">
    <citation type="submission" date="2023-08" db="EMBL/GenBank/DDBJ databases">
        <title>A Necator americanus chromosomal reference genome.</title>
        <authorList>
            <person name="Ilik V."/>
            <person name="Petrzelkova K.J."/>
            <person name="Pardy F."/>
            <person name="Fuh T."/>
            <person name="Niatou-Singa F.S."/>
            <person name="Gouil Q."/>
            <person name="Baker L."/>
            <person name="Ritchie M.E."/>
            <person name="Jex A.R."/>
            <person name="Gazzola D."/>
            <person name="Li H."/>
            <person name="Toshio Fujiwara R."/>
            <person name="Zhan B."/>
            <person name="Aroian R.V."/>
            <person name="Pafco B."/>
            <person name="Schwarz E.M."/>
        </authorList>
    </citation>
    <scope>NUCLEOTIDE SEQUENCE [LARGE SCALE GENOMIC DNA]</scope>
    <source>
        <strain evidence="12 13">Aroian</strain>
        <tissue evidence="12">Whole animal</tissue>
    </source>
</reference>
<feature type="domain" description="Damage-control phosphatase ARMT1-like metal-binding" evidence="11">
    <location>
        <begin position="29"/>
        <end position="459"/>
    </location>
</feature>
<comment type="catalytic activity">
    <reaction evidence="1 10">
        <text>L-glutamyl-[protein] + S-adenosyl-L-methionine = [protein]-L-glutamate 5-O-methyl ester + S-adenosyl-L-homocysteine</text>
        <dbReference type="Rhea" id="RHEA:24452"/>
        <dbReference type="Rhea" id="RHEA-COMP:10208"/>
        <dbReference type="Rhea" id="RHEA-COMP:10311"/>
        <dbReference type="ChEBI" id="CHEBI:29973"/>
        <dbReference type="ChEBI" id="CHEBI:57856"/>
        <dbReference type="ChEBI" id="CHEBI:59789"/>
        <dbReference type="ChEBI" id="CHEBI:82795"/>
    </reaction>
</comment>
<keyword evidence="10" id="KW-0489">Methyltransferase</keyword>
<dbReference type="EC" id="2.1.1.-" evidence="10"/>
<evidence type="ECO:0000256" key="8">
    <source>
        <dbReference type="ARBA" id="ARBA00045980"/>
    </source>
</evidence>
<comment type="catalytic activity">
    <reaction evidence="2 10">
        <text>beta-D-fructose 1-phosphate + H2O = D-fructose + phosphate</text>
        <dbReference type="Rhea" id="RHEA:35603"/>
        <dbReference type="ChEBI" id="CHEBI:15377"/>
        <dbReference type="ChEBI" id="CHEBI:37721"/>
        <dbReference type="ChEBI" id="CHEBI:43474"/>
        <dbReference type="ChEBI" id="CHEBI:138881"/>
    </reaction>
</comment>
<evidence type="ECO:0000256" key="4">
    <source>
        <dbReference type="ARBA" id="ARBA00022596"/>
    </source>
</evidence>
<evidence type="ECO:0000256" key="3">
    <source>
        <dbReference type="ARBA" id="ARBA00009519"/>
    </source>
</evidence>
<keyword evidence="10" id="KW-0808">Transferase</keyword>
<dbReference type="EMBL" id="JAVFWL010000005">
    <property type="protein sequence ID" value="KAK6756420.1"/>
    <property type="molecule type" value="Genomic_DNA"/>
</dbReference>
<keyword evidence="13" id="KW-1185">Reference proteome</keyword>
<gene>
    <name evidence="12" type="primary">Necator_chrV.g19478</name>
    <name evidence="12" type="ORF">RB195_014686</name>
</gene>
<dbReference type="EC" id="3.1.3.-" evidence="10"/>
<comment type="cofactor">
    <cofactor evidence="10">
        <name>Mn(2+)</name>
        <dbReference type="ChEBI" id="CHEBI:29035"/>
    </cofactor>
    <cofactor evidence="10">
        <name>Ni(2+)</name>
        <dbReference type="ChEBI" id="CHEBI:49786"/>
    </cofactor>
</comment>
<dbReference type="PANTHER" id="PTHR12260">
    <property type="entry name" value="DAMAGE-CONTROL PHOSPHATASE ARMT1"/>
    <property type="match status" value="1"/>
</dbReference>
<evidence type="ECO:0000256" key="1">
    <source>
        <dbReference type="ARBA" id="ARBA00000807"/>
    </source>
</evidence>
<evidence type="ECO:0000313" key="12">
    <source>
        <dbReference type="EMBL" id="KAK6756420.1"/>
    </source>
</evidence>
<keyword evidence="6 10" id="KW-0378">Hydrolase</keyword>
<dbReference type="InterPro" id="IPR002791">
    <property type="entry name" value="ARMT1-like_metal-bd"/>
</dbReference>
<dbReference type="Proteomes" id="UP001303046">
    <property type="component" value="Unassembled WGS sequence"/>
</dbReference>
<organism evidence="12 13">
    <name type="scientific">Necator americanus</name>
    <name type="common">Human hookworm</name>
    <dbReference type="NCBI Taxonomy" id="51031"/>
    <lineage>
        <taxon>Eukaryota</taxon>
        <taxon>Metazoa</taxon>
        <taxon>Ecdysozoa</taxon>
        <taxon>Nematoda</taxon>
        <taxon>Chromadorea</taxon>
        <taxon>Rhabditida</taxon>
        <taxon>Rhabditina</taxon>
        <taxon>Rhabditomorpha</taxon>
        <taxon>Strongyloidea</taxon>
        <taxon>Ancylostomatidae</taxon>
        <taxon>Bunostominae</taxon>
        <taxon>Necator</taxon>
    </lineage>
</organism>
<comment type="function">
    <text evidence="8 10">Metal-dependent phosphatase that shows phosphatase activity against several substrates, including fructose-1-phosphate and fructose-6-phosphate. Its preference for fructose-1-phosphate, a strong glycating agent that causes DNA damage rather than a canonical yeast metabolite, suggests a damage-control function in hexose phosphate metabolism. Has also been shown to have O-methyltransferase activity that methylates glutamate residues of target proteins to form gamma-glutamyl methyl ester residues. Possibly methylates PCNA, suggesting it is involved in the DNA damage response.</text>
</comment>
<evidence type="ECO:0000256" key="6">
    <source>
        <dbReference type="ARBA" id="ARBA00022801"/>
    </source>
</evidence>
<evidence type="ECO:0000259" key="11">
    <source>
        <dbReference type="Pfam" id="PF01937"/>
    </source>
</evidence>
<dbReference type="PANTHER" id="PTHR12260:SF6">
    <property type="entry name" value="DAMAGE-CONTROL PHOSPHATASE ARMT1"/>
    <property type="match status" value="1"/>
</dbReference>
<dbReference type="Gene3D" id="1.20.930.60">
    <property type="match status" value="1"/>
</dbReference>
<keyword evidence="5 10" id="KW-0479">Metal-binding</keyword>
<sequence>MAKMGNSVAGDALPPKLNGIKEGTFVFFTISERWPKTIAKIVDHIHCKRLSFIQQYGQEADADVKSIIADLSEIRYRMTTDKPLENISDTSYSYEMWNKALSDLRQKHGADEVSWFKTDWLFTECYMYRRIIGSIIKTKYLKSFDCFREQKIEGFNSHLEQIRDGINYMFSVAEKLNEQQERETIEVLLKMCLWGNKADLSLSCGESTTMRQSPIEAARVLDAYILCNDFKTAIDSFFLKLKPCRKGTRQLHIVLDNAGPELMGDLIFAEYLMETKLVDKTVLHGKEYPYFVSDATGGDFEWTLSELNKIGGIFQKMYQRLSERVKKPMPTKKSIFCSASAEVRSQTQITLAIISIYFLLSVQIILALQDELVFRDHRFWTYPQPYCEMKSMAPDLYAQLSEASIIIFKGDLNYRKLVADRDWPYETPLKTALCGFLPAPLLALRTLKSETVAGLPEDIAERMRQEPDRKWMTTGEYGIAELAF</sequence>
<dbReference type="Pfam" id="PF01937">
    <property type="entry name" value="ARMT1-like_dom"/>
    <property type="match status" value="1"/>
</dbReference>
<name>A0ABR1E2G0_NECAM</name>
<comment type="catalytic activity">
    <reaction evidence="9 10">
        <text>beta-D-fructose 6-phosphate = dihydroxyacetone + D-glyceraldehyde 3-phosphate</text>
        <dbReference type="Rhea" id="RHEA:28002"/>
        <dbReference type="ChEBI" id="CHEBI:16016"/>
        <dbReference type="ChEBI" id="CHEBI:57634"/>
        <dbReference type="ChEBI" id="CHEBI:59776"/>
    </reaction>
</comment>
<comment type="caution">
    <text evidence="12">The sequence shown here is derived from an EMBL/GenBank/DDBJ whole genome shotgun (WGS) entry which is preliminary data.</text>
</comment>
<evidence type="ECO:0000256" key="7">
    <source>
        <dbReference type="ARBA" id="ARBA00023211"/>
    </source>
</evidence>
<protein>
    <recommendedName>
        <fullName evidence="10">Sugar phosphate phosphatase</fullName>
        <ecNumber evidence="10">2.1.1.-</ecNumber>
        <ecNumber evidence="10">3.1.3.-</ecNumber>
    </recommendedName>
</protein>
<evidence type="ECO:0000256" key="10">
    <source>
        <dbReference type="RuleBase" id="RU367030"/>
    </source>
</evidence>
<dbReference type="InterPro" id="IPR036075">
    <property type="entry name" value="ARMT-1-like_metal-bd_sf"/>
</dbReference>
<evidence type="ECO:0000256" key="2">
    <source>
        <dbReference type="ARBA" id="ARBA00001326"/>
    </source>
</evidence>
<evidence type="ECO:0000313" key="13">
    <source>
        <dbReference type="Proteomes" id="UP001303046"/>
    </source>
</evidence>
<comment type="similarity">
    <text evidence="3 10">Belongs to the damage-control phosphatase family. Sugar phosphate phosphatase III subfamily.</text>
</comment>
<dbReference type="Gene3D" id="3.40.50.10880">
    <property type="entry name" value="Uncharacterised protein PF01937, DUF89, domain 3"/>
    <property type="match status" value="1"/>
</dbReference>